<feature type="transmembrane region" description="Helical" evidence="7">
    <location>
        <begin position="299"/>
        <end position="317"/>
    </location>
</feature>
<gene>
    <name evidence="9" type="ORF">JK358_17330</name>
</gene>
<evidence type="ECO:0000259" key="8">
    <source>
        <dbReference type="PROSITE" id="PS50850"/>
    </source>
</evidence>
<evidence type="ECO:0000256" key="5">
    <source>
        <dbReference type="ARBA" id="ARBA00022989"/>
    </source>
</evidence>
<dbReference type="PANTHER" id="PTHR42718:SF42">
    <property type="entry name" value="EXPORT PROTEIN"/>
    <property type="match status" value="1"/>
</dbReference>
<dbReference type="PRINTS" id="PR01036">
    <property type="entry name" value="TCRTETB"/>
</dbReference>
<evidence type="ECO:0000256" key="7">
    <source>
        <dbReference type="SAM" id="Phobius"/>
    </source>
</evidence>
<feature type="transmembrane region" description="Helical" evidence="7">
    <location>
        <begin position="9"/>
        <end position="31"/>
    </location>
</feature>
<dbReference type="Gene3D" id="1.20.1720.10">
    <property type="entry name" value="Multidrug resistance protein D"/>
    <property type="match status" value="1"/>
</dbReference>
<feature type="transmembrane region" description="Helical" evidence="7">
    <location>
        <begin position="76"/>
        <end position="97"/>
    </location>
</feature>
<feature type="domain" description="Major facilitator superfamily (MFS) profile" evidence="8">
    <location>
        <begin position="10"/>
        <end position="482"/>
    </location>
</feature>
<evidence type="ECO:0000313" key="9">
    <source>
        <dbReference type="EMBL" id="MBL1076163.1"/>
    </source>
</evidence>
<dbReference type="InterPro" id="IPR020846">
    <property type="entry name" value="MFS_dom"/>
</dbReference>
<dbReference type="Proteomes" id="UP000602198">
    <property type="component" value="Unassembled WGS sequence"/>
</dbReference>
<feature type="transmembrane region" description="Helical" evidence="7">
    <location>
        <begin position="164"/>
        <end position="184"/>
    </location>
</feature>
<evidence type="ECO:0000256" key="6">
    <source>
        <dbReference type="ARBA" id="ARBA00023136"/>
    </source>
</evidence>
<dbReference type="PROSITE" id="PS50850">
    <property type="entry name" value="MFS"/>
    <property type="match status" value="1"/>
</dbReference>
<proteinExistence type="predicted"/>
<evidence type="ECO:0000256" key="4">
    <source>
        <dbReference type="ARBA" id="ARBA00022692"/>
    </source>
</evidence>
<dbReference type="RefSeq" id="WP_201948726.1">
    <property type="nucleotide sequence ID" value="NZ_JAERRJ010000006.1"/>
</dbReference>
<feature type="transmembrane region" description="Helical" evidence="7">
    <location>
        <begin position="353"/>
        <end position="374"/>
    </location>
</feature>
<feature type="transmembrane region" description="Helical" evidence="7">
    <location>
        <begin position="43"/>
        <end position="64"/>
    </location>
</feature>
<feature type="transmembrane region" description="Helical" evidence="7">
    <location>
        <begin position="225"/>
        <end position="244"/>
    </location>
</feature>
<evidence type="ECO:0000256" key="3">
    <source>
        <dbReference type="ARBA" id="ARBA00022475"/>
    </source>
</evidence>
<dbReference type="NCBIfam" id="TIGR00711">
    <property type="entry name" value="efflux_EmrB"/>
    <property type="match status" value="1"/>
</dbReference>
<accession>A0ABS1MAF9</accession>
<dbReference type="EMBL" id="JAERRJ010000006">
    <property type="protein sequence ID" value="MBL1076163.1"/>
    <property type="molecule type" value="Genomic_DNA"/>
</dbReference>
<feature type="transmembrane region" description="Helical" evidence="7">
    <location>
        <begin position="460"/>
        <end position="478"/>
    </location>
</feature>
<dbReference type="InterPro" id="IPR036259">
    <property type="entry name" value="MFS_trans_sf"/>
</dbReference>
<reference evidence="9 10" key="1">
    <citation type="submission" date="2021-01" db="EMBL/GenBank/DDBJ databases">
        <title>WGS of actinomycetes isolated from Thailand.</title>
        <authorList>
            <person name="Thawai C."/>
        </authorList>
    </citation>
    <scope>NUCLEOTIDE SEQUENCE [LARGE SCALE GENOMIC DNA]</scope>
    <source>
        <strain evidence="9 10">LPG 2</strain>
    </source>
</reference>
<keyword evidence="10" id="KW-1185">Reference proteome</keyword>
<dbReference type="SUPFAM" id="SSF103473">
    <property type="entry name" value="MFS general substrate transporter"/>
    <property type="match status" value="1"/>
</dbReference>
<protein>
    <submittedName>
        <fullName evidence="9">DHA2 family efflux MFS transporter permease subunit</fullName>
    </submittedName>
</protein>
<dbReference type="Pfam" id="PF07690">
    <property type="entry name" value="MFS_1"/>
    <property type="match status" value="1"/>
</dbReference>
<evidence type="ECO:0000256" key="2">
    <source>
        <dbReference type="ARBA" id="ARBA00022448"/>
    </source>
</evidence>
<feature type="transmembrane region" description="Helical" evidence="7">
    <location>
        <begin position="323"/>
        <end position="346"/>
    </location>
</feature>
<sequence>MSTQRNPWLALYALVVGFFMILLDMTIVAVANPAIMNDLHADINAVIWVTSAYLLTYAVPLLVTGRLGDRFGPKNIYLLGLAVFTAASLWCAMSGSIEMLIAARAVQGLGAALMTPQTMAVITRTFPPDKRGAAMGLWGGVAGLATLVGPILGGFLVDSQGWEWIFYINVPIGIIAFALAVWLVPTLDTHQHKFDLVGVALSAAGMFLLVFGIQEGNTRDWDGLIWAMIIAGIVVLGLFVVNQARNTEEPLVPLSLFKDRNFGLSSLAIAAMGAAVTATFVPFYFYLQQVHDLSPTRSALVLAPMAILTGVFAPIIGKLSDKLAPRILPTIGFAVFAATTFGFAVLMKPDASIAAFLVIGGIAGIANACIWAPLATTATHNLPIQQAGAGAGVYNTTRQVGSVLGSAAVSALLSARIAAQHLPTDGPIGEGTGGGSLANLPAEVRDPILEKMSTALSQSMYLPAAILLIGVVASALFVGRPHSDKGEAGELAKASAAH</sequence>
<feature type="transmembrane region" description="Helical" evidence="7">
    <location>
        <begin position="196"/>
        <end position="213"/>
    </location>
</feature>
<keyword evidence="4 7" id="KW-0812">Transmembrane</keyword>
<dbReference type="CDD" id="cd17503">
    <property type="entry name" value="MFS_LmrB_MDR_like"/>
    <property type="match status" value="1"/>
</dbReference>
<keyword evidence="2" id="KW-0813">Transport</keyword>
<dbReference type="InterPro" id="IPR011701">
    <property type="entry name" value="MFS"/>
</dbReference>
<name>A0ABS1MAF9_9NOCA</name>
<dbReference type="InterPro" id="IPR004638">
    <property type="entry name" value="EmrB-like"/>
</dbReference>
<comment type="caution">
    <text evidence="9">The sequence shown here is derived from an EMBL/GenBank/DDBJ whole genome shotgun (WGS) entry which is preliminary data.</text>
</comment>
<feature type="transmembrane region" description="Helical" evidence="7">
    <location>
        <begin position="264"/>
        <end position="287"/>
    </location>
</feature>
<organism evidence="9 10">
    <name type="scientific">Nocardia acididurans</name>
    <dbReference type="NCBI Taxonomy" id="2802282"/>
    <lineage>
        <taxon>Bacteria</taxon>
        <taxon>Bacillati</taxon>
        <taxon>Actinomycetota</taxon>
        <taxon>Actinomycetes</taxon>
        <taxon>Mycobacteriales</taxon>
        <taxon>Nocardiaceae</taxon>
        <taxon>Nocardia</taxon>
    </lineage>
</organism>
<evidence type="ECO:0000313" key="10">
    <source>
        <dbReference type="Proteomes" id="UP000602198"/>
    </source>
</evidence>
<dbReference type="Gene3D" id="1.20.1250.20">
    <property type="entry name" value="MFS general substrate transporter like domains"/>
    <property type="match status" value="1"/>
</dbReference>
<keyword evidence="6 7" id="KW-0472">Membrane</keyword>
<keyword evidence="3" id="KW-1003">Cell membrane</keyword>
<keyword evidence="5 7" id="KW-1133">Transmembrane helix</keyword>
<comment type="subcellular location">
    <subcellularLocation>
        <location evidence="1">Cell membrane</location>
        <topology evidence="1">Multi-pass membrane protein</topology>
    </subcellularLocation>
</comment>
<dbReference type="PANTHER" id="PTHR42718">
    <property type="entry name" value="MAJOR FACILITATOR SUPERFAMILY MULTIDRUG TRANSPORTER MFSC"/>
    <property type="match status" value="1"/>
</dbReference>
<evidence type="ECO:0000256" key="1">
    <source>
        <dbReference type="ARBA" id="ARBA00004651"/>
    </source>
</evidence>
<feature type="transmembrane region" description="Helical" evidence="7">
    <location>
        <begin position="135"/>
        <end position="157"/>
    </location>
</feature>